<dbReference type="PANTHER" id="PTHR43877">
    <property type="entry name" value="AMINOALKYLPHOSPHONATE N-ACETYLTRANSFERASE-RELATED-RELATED"/>
    <property type="match status" value="1"/>
</dbReference>
<keyword evidence="1" id="KW-0808">Transferase</keyword>
<proteinExistence type="predicted"/>
<dbReference type="PROSITE" id="PS51186">
    <property type="entry name" value="GNAT"/>
    <property type="match status" value="1"/>
</dbReference>
<evidence type="ECO:0000313" key="4">
    <source>
        <dbReference type="EMBL" id="WLQ33115.1"/>
    </source>
</evidence>
<accession>A0ABY9HF51</accession>
<dbReference type="SUPFAM" id="SSF55729">
    <property type="entry name" value="Acyl-CoA N-acyltransferases (Nat)"/>
    <property type="match status" value="1"/>
</dbReference>
<dbReference type="InterPro" id="IPR016181">
    <property type="entry name" value="Acyl_CoA_acyltransferase"/>
</dbReference>
<evidence type="ECO:0000256" key="2">
    <source>
        <dbReference type="ARBA" id="ARBA00023315"/>
    </source>
</evidence>
<feature type="domain" description="N-acetyltransferase" evidence="3">
    <location>
        <begin position="1"/>
        <end position="156"/>
    </location>
</feature>
<reference evidence="4 5" key="1">
    <citation type="submission" date="2023-03" db="EMBL/GenBank/DDBJ databases">
        <title>Isolation and description of six Streptomyces strains from soil environments, able to metabolize different microbial glucans.</title>
        <authorList>
            <person name="Widen T."/>
            <person name="Larsbrink J."/>
        </authorList>
    </citation>
    <scope>NUCLEOTIDE SEQUENCE [LARGE SCALE GENOMIC DNA]</scope>
    <source>
        <strain evidence="4 5">Mut1</strain>
    </source>
</reference>
<keyword evidence="5" id="KW-1185">Reference proteome</keyword>
<dbReference type="RefSeq" id="WP_306052564.1">
    <property type="nucleotide sequence ID" value="NZ_CP120997.1"/>
</dbReference>
<sequence>MIRTATAADLDAIVTLHTEARATYYRGHLPEEEYAGAAEVARSRDGWAGAIGRDDATVLCAERDGALVGIAAYSVREGSAHLSQFHVSPAHWREGVGSALHIACVAGWQRHGVTEARLEVFAPNTGAQAFYSACGWTPDPDGPRSGDHLVLCRAVPPAGQR</sequence>
<name>A0ABY9HF51_9ACTN</name>
<evidence type="ECO:0000259" key="3">
    <source>
        <dbReference type="PROSITE" id="PS51186"/>
    </source>
</evidence>
<organism evidence="4 5">
    <name type="scientific">Streptomyces castrisilvae</name>
    <dbReference type="NCBI Taxonomy" id="3033811"/>
    <lineage>
        <taxon>Bacteria</taxon>
        <taxon>Bacillati</taxon>
        <taxon>Actinomycetota</taxon>
        <taxon>Actinomycetes</taxon>
        <taxon>Kitasatosporales</taxon>
        <taxon>Streptomycetaceae</taxon>
        <taxon>Streptomyces</taxon>
    </lineage>
</organism>
<evidence type="ECO:0000313" key="5">
    <source>
        <dbReference type="Proteomes" id="UP001239522"/>
    </source>
</evidence>
<keyword evidence="2" id="KW-0012">Acyltransferase</keyword>
<dbReference type="CDD" id="cd04301">
    <property type="entry name" value="NAT_SF"/>
    <property type="match status" value="1"/>
</dbReference>
<dbReference type="EMBL" id="CP120997">
    <property type="protein sequence ID" value="WLQ33115.1"/>
    <property type="molecule type" value="Genomic_DNA"/>
</dbReference>
<protein>
    <submittedName>
        <fullName evidence="4">GNAT family N-acetyltransferase</fullName>
    </submittedName>
</protein>
<dbReference type="InterPro" id="IPR050832">
    <property type="entry name" value="Bact_Acetyltransf"/>
</dbReference>
<dbReference type="Pfam" id="PF00583">
    <property type="entry name" value="Acetyltransf_1"/>
    <property type="match status" value="1"/>
</dbReference>
<dbReference type="Gene3D" id="3.40.630.30">
    <property type="match status" value="1"/>
</dbReference>
<gene>
    <name evidence="4" type="ORF">P8A18_06480</name>
</gene>
<evidence type="ECO:0000256" key="1">
    <source>
        <dbReference type="ARBA" id="ARBA00022679"/>
    </source>
</evidence>
<dbReference type="Proteomes" id="UP001239522">
    <property type="component" value="Chromosome"/>
</dbReference>
<dbReference type="InterPro" id="IPR000182">
    <property type="entry name" value="GNAT_dom"/>
</dbReference>